<evidence type="ECO:0000256" key="5">
    <source>
        <dbReference type="ARBA" id="ARBA00023163"/>
    </source>
</evidence>
<dbReference type="InterPro" id="IPR001356">
    <property type="entry name" value="HD"/>
</dbReference>
<evidence type="ECO:0000256" key="11">
    <source>
        <dbReference type="SAM" id="MobiDB-lite"/>
    </source>
</evidence>
<dbReference type="Gene3D" id="1.10.10.60">
    <property type="entry name" value="Homeodomain-like"/>
    <property type="match status" value="1"/>
</dbReference>
<dbReference type="PROSITE" id="PS50071">
    <property type="entry name" value="HOMEOBOX_2"/>
    <property type="match status" value="1"/>
</dbReference>
<evidence type="ECO:0000313" key="14">
    <source>
        <dbReference type="Proteomes" id="UP001497512"/>
    </source>
</evidence>
<feature type="DNA-binding region" description="Homeobox" evidence="8">
    <location>
        <begin position="138"/>
        <end position="197"/>
    </location>
</feature>
<dbReference type="EMBL" id="OZ019906">
    <property type="protein sequence ID" value="CAK9204020.1"/>
    <property type="molecule type" value="Genomic_DNA"/>
</dbReference>
<dbReference type="PRINTS" id="PR00031">
    <property type="entry name" value="HTHREPRESSR"/>
</dbReference>
<evidence type="ECO:0000256" key="10">
    <source>
        <dbReference type="SAM" id="Coils"/>
    </source>
</evidence>
<dbReference type="InterPro" id="IPR003106">
    <property type="entry name" value="Leu_zip_homeo"/>
</dbReference>
<reference evidence="13" key="1">
    <citation type="submission" date="2024-02" db="EMBL/GenBank/DDBJ databases">
        <authorList>
            <consortium name="ELIXIR-Norway"/>
            <consortium name="Elixir Norway"/>
        </authorList>
    </citation>
    <scope>NUCLEOTIDE SEQUENCE</scope>
</reference>
<evidence type="ECO:0000256" key="8">
    <source>
        <dbReference type="PROSITE-ProRule" id="PRU00108"/>
    </source>
</evidence>
<evidence type="ECO:0000256" key="4">
    <source>
        <dbReference type="ARBA" id="ARBA00023155"/>
    </source>
</evidence>
<feature type="domain" description="Homeobox" evidence="12">
    <location>
        <begin position="136"/>
        <end position="196"/>
    </location>
</feature>
<feature type="coiled-coil region" evidence="10">
    <location>
        <begin position="195"/>
        <end position="236"/>
    </location>
</feature>
<evidence type="ECO:0000256" key="2">
    <source>
        <dbReference type="ARBA" id="ARBA00023015"/>
    </source>
</evidence>
<organism evidence="13 14">
    <name type="scientific">Sphagnum troendelagicum</name>
    <dbReference type="NCBI Taxonomy" id="128251"/>
    <lineage>
        <taxon>Eukaryota</taxon>
        <taxon>Viridiplantae</taxon>
        <taxon>Streptophyta</taxon>
        <taxon>Embryophyta</taxon>
        <taxon>Bryophyta</taxon>
        <taxon>Sphagnophytina</taxon>
        <taxon>Sphagnopsida</taxon>
        <taxon>Sphagnales</taxon>
        <taxon>Sphagnaceae</taxon>
        <taxon>Sphagnum</taxon>
    </lineage>
</organism>
<gene>
    <name evidence="13" type="ORF">CSSPTR1EN2_LOCUS7177</name>
</gene>
<dbReference type="Pfam" id="PF02183">
    <property type="entry name" value="HALZ"/>
    <property type="match status" value="1"/>
</dbReference>
<dbReference type="PROSITE" id="PS00027">
    <property type="entry name" value="HOMEOBOX_1"/>
    <property type="match status" value="1"/>
</dbReference>
<evidence type="ECO:0000256" key="3">
    <source>
        <dbReference type="ARBA" id="ARBA00023125"/>
    </source>
</evidence>
<keyword evidence="2" id="KW-0805">Transcription regulation</keyword>
<evidence type="ECO:0000256" key="6">
    <source>
        <dbReference type="ARBA" id="ARBA00023242"/>
    </source>
</evidence>
<sequence>MGAMDYNLQCPVPGTAVCFQPADQMMANTVAGSRSSFGAIGTPNMQQMLMPSDQSSSTDTLVAMLASYSPAASAALQAASLSSGRLEDIALVGCGQMRPSFLQYPASAYEDSYLDEDQAAAGDDDSAGDVSAAGHNNYVEKKRRLNFDQVKSLEKNFELENKLEPERKIQLAKELGLQPRQVAVWFQNRRARWKTKQLERDYQVLSLDYNRLKNQLEAVLQEKQELQAKVQCLTTAKAAGQEPSAKAERSTGRVEEAAATTGLVDHHVLQSCKLEGLAMAPDVQTALRRSNSKSCNIAVDSSQLNVKPDDQYNSSKDADVDQVLISTPRDHVKKNRLKRAAGSRTNFAAAAVAEADQAATAAAAAARPSPTLARKTRNMNDGSPSSASTYSSDILDAEDSPHGTINSCTELVSRNLNSASSISMRAAADSEIRVQEHHPSHGILDRYYQVTDQNLHYAGRVMNTFSHYEAEAEAALYSNVLVGPRCTSTSVVKLEDVQVAAASSAVFQEAAAADIAACNYLLAAAQVQEEDGGGGGGGALEPWWDWP</sequence>
<name>A0ABP0TSL8_9BRYO</name>
<evidence type="ECO:0000259" key="12">
    <source>
        <dbReference type="PROSITE" id="PS50071"/>
    </source>
</evidence>
<dbReference type="PANTHER" id="PTHR24326">
    <property type="entry name" value="HOMEOBOX-LEUCINE ZIPPER PROTEIN"/>
    <property type="match status" value="1"/>
</dbReference>
<dbReference type="InterPro" id="IPR000047">
    <property type="entry name" value="HTH_motif"/>
</dbReference>
<comment type="similarity">
    <text evidence="7">Belongs to the HD-ZIP homeobox family. Class I subfamily.</text>
</comment>
<keyword evidence="4 8" id="KW-0371">Homeobox</keyword>
<dbReference type="PANTHER" id="PTHR24326:SF606">
    <property type="entry name" value="HOMEOBOX-LEUCINE ZIPPER PROTEIN ATHB-54"/>
    <property type="match status" value="1"/>
</dbReference>
<dbReference type="InterPro" id="IPR045224">
    <property type="entry name" value="HDZip_class_I_plant"/>
</dbReference>
<keyword evidence="14" id="KW-1185">Reference proteome</keyword>
<feature type="region of interest" description="Disordered" evidence="11">
    <location>
        <begin position="364"/>
        <end position="398"/>
    </location>
</feature>
<evidence type="ECO:0000256" key="9">
    <source>
        <dbReference type="RuleBase" id="RU000682"/>
    </source>
</evidence>
<dbReference type="SMART" id="SM00389">
    <property type="entry name" value="HOX"/>
    <property type="match status" value="1"/>
</dbReference>
<dbReference type="CDD" id="cd00086">
    <property type="entry name" value="homeodomain"/>
    <property type="match status" value="1"/>
</dbReference>
<keyword evidence="6 8" id="KW-0539">Nucleus</keyword>
<proteinExistence type="inferred from homology"/>
<evidence type="ECO:0000256" key="1">
    <source>
        <dbReference type="ARBA" id="ARBA00004123"/>
    </source>
</evidence>
<dbReference type="InterPro" id="IPR009057">
    <property type="entry name" value="Homeodomain-like_sf"/>
</dbReference>
<dbReference type="Proteomes" id="UP001497512">
    <property type="component" value="Chromosome 14"/>
</dbReference>
<evidence type="ECO:0000313" key="13">
    <source>
        <dbReference type="EMBL" id="CAK9204020.1"/>
    </source>
</evidence>
<evidence type="ECO:0000256" key="7">
    <source>
        <dbReference type="ARBA" id="ARBA00025748"/>
    </source>
</evidence>
<feature type="compositionally biased region" description="Polar residues" evidence="11">
    <location>
        <begin position="379"/>
        <end position="392"/>
    </location>
</feature>
<keyword evidence="5" id="KW-0804">Transcription</keyword>
<accession>A0ABP0TSL8</accession>
<dbReference type="InterPro" id="IPR017970">
    <property type="entry name" value="Homeobox_CS"/>
</dbReference>
<protein>
    <recommendedName>
        <fullName evidence="12">Homeobox domain-containing protein</fullName>
    </recommendedName>
</protein>
<keyword evidence="10" id="KW-0175">Coiled coil</keyword>
<keyword evidence="3 8" id="KW-0238">DNA-binding</keyword>
<dbReference type="Pfam" id="PF00046">
    <property type="entry name" value="Homeodomain"/>
    <property type="match status" value="1"/>
</dbReference>
<comment type="subcellular location">
    <subcellularLocation>
        <location evidence="1 8 9">Nucleus</location>
    </subcellularLocation>
</comment>
<dbReference type="SUPFAM" id="SSF46689">
    <property type="entry name" value="Homeodomain-like"/>
    <property type="match status" value="1"/>
</dbReference>